<dbReference type="GO" id="GO:0004467">
    <property type="term" value="F:long-chain fatty acid-CoA ligase activity"/>
    <property type="evidence" value="ECO:0007669"/>
    <property type="project" value="UniProtKB-EC"/>
</dbReference>
<comment type="catalytic activity">
    <reaction evidence="1">
        <text>a long-chain fatty acid + ATP + CoA = a long-chain fatty acyl-CoA + AMP + diphosphate</text>
        <dbReference type="Rhea" id="RHEA:15421"/>
        <dbReference type="ChEBI" id="CHEBI:30616"/>
        <dbReference type="ChEBI" id="CHEBI:33019"/>
        <dbReference type="ChEBI" id="CHEBI:57287"/>
        <dbReference type="ChEBI" id="CHEBI:57560"/>
        <dbReference type="ChEBI" id="CHEBI:83139"/>
        <dbReference type="ChEBI" id="CHEBI:456215"/>
        <dbReference type="EC" id="6.2.1.3"/>
    </reaction>
    <physiologicalReaction direction="left-to-right" evidence="1">
        <dbReference type="Rhea" id="RHEA:15422"/>
    </physiologicalReaction>
</comment>
<dbReference type="InterPro" id="IPR045851">
    <property type="entry name" value="AMP-bd_C_sf"/>
</dbReference>
<protein>
    <submittedName>
        <fullName evidence="3">AMP-binding protein</fullName>
    </submittedName>
</protein>
<dbReference type="Gene3D" id="3.40.50.12780">
    <property type="entry name" value="N-terminal domain of ligase-like"/>
    <property type="match status" value="1"/>
</dbReference>
<evidence type="ECO:0000313" key="3">
    <source>
        <dbReference type="EMBL" id="KKQ33837.1"/>
    </source>
</evidence>
<name>A0A0G0GUU1_9BACT</name>
<dbReference type="InterPro" id="IPR000873">
    <property type="entry name" value="AMP-dep_synth/lig_dom"/>
</dbReference>
<dbReference type="GO" id="GO:0016020">
    <property type="term" value="C:membrane"/>
    <property type="evidence" value="ECO:0007669"/>
    <property type="project" value="TreeGrafter"/>
</dbReference>
<dbReference type="InterPro" id="IPR042099">
    <property type="entry name" value="ANL_N_sf"/>
</dbReference>
<dbReference type="Pfam" id="PF00501">
    <property type="entry name" value="AMP-binding"/>
    <property type="match status" value="1"/>
</dbReference>
<proteinExistence type="predicted"/>
<dbReference type="PANTHER" id="PTHR43272">
    <property type="entry name" value="LONG-CHAIN-FATTY-ACID--COA LIGASE"/>
    <property type="match status" value="1"/>
</dbReference>
<dbReference type="Gene3D" id="3.30.300.30">
    <property type="match status" value="1"/>
</dbReference>
<reference evidence="3 4" key="1">
    <citation type="journal article" date="2015" name="Nature">
        <title>rRNA introns, odd ribosomes, and small enigmatic genomes across a large radiation of phyla.</title>
        <authorList>
            <person name="Brown C.T."/>
            <person name="Hug L.A."/>
            <person name="Thomas B.C."/>
            <person name="Sharon I."/>
            <person name="Castelle C.J."/>
            <person name="Singh A."/>
            <person name="Wilkins M.J."/>
            <person name="Williams K.H."/>
            <person name="Banfield J.F."/>
        </authorList>
    </citation>
    <scope>NUCLEOTIDE SEQUENCE [LARGE SCALE GENOMIC DNA]</scope>
</reference>
<organism evidence="3 4">
    <name type="scientific">Candidatus Nomurabacteria bacterium GW2011_GWB1_37_5</name>
    <dbReference type="NCBI Taxonomy" id="1618742"/>
    <lineage>
        <taxon>Bacteria</taxon>
        <taxon>Candidatus Nomuraibacteriota</taxon>
    </lineage>
</organism>
<dbReference type="EMBL" id="LBTF01000070">
    <property type="protein sequence ID" value="KKQ33837.1"/>
    <property type="molecule type" value="Genomic_DNA"/>
</dbReference>
<dbReference type="PANTHER" id="PTHR43272:SF52">
    <property type="entry name" value="AMP-DEPENDENT SYNTHETASE_LIGASE DOMAIN-CONTAINING PROTEIN"/>
    <property type="match status" value="1"/>
</dbReference>
<sequence length="601" mass="68292">MYEPDYSSILAYLIKSSRTWSHQNALIIRRRIKKEKILYQDIPGLLAGFDVWFTKNKIQKNTKILFWGMNCPEYALSLLSCMSLGRCAVPIDWRNSIETIEGIIEKTKPKHAFISKYFKHDFLKNRGIKTYFIEDFFRHVNKELPNKYSLLENEEYIDPERIIEIVFTSGTTGIPKGVVMKQKNILANLKSVEPKLPDLTGSRTISILPLSHMLEQVAGLLLPIGFGTTIYYLPRINSFRLLQAFSEYKPTHLVFVPQMLKIFWEKIEDKAKETGKYNSLVKSMKVAVILPGPLKKILFSSIHKLFGNKLKFVACGGAPLDRRVGENWFRVGIPIIEGYGATEATAIATINDVRSPKLGTVGKSIPGVEIKIDENGEIYIQSDSLSAGYYNDKERTKTAFTKNGYQTGDIGEFDREGNLHIKGRDVFKIVLPGGEKVFVEDLETKIIQDIRIQETCVVAKRISGGDKIHAYFILKKEINHHLKEIVTEINTRLESKQQIFSFALWPNADFPRTPTLKIDRKLVFEVANQQKDITSITDKTVDNAYSIQNAVDVLSKVSGIDKDRISDTDTLAGDLNIDSYRFAFESGSNRTCRRTFGNYPG</sequence>
<dbReference type="Proteomes" id="UP000033876">
    <property type="component" value="Unassembled WGS sequence"/>
</dbReference>
<comment type="caution">
    <text evidence="3">The sequence shown here is derived from an EMBL/GenBank/DDBJ whole genome shotgun (WGS) entry which is preliminary data.</text>
</comment>
<dbReference type="PROSITE" id="PS00455">
    <property type="entry name" value="AMP_BINDING"/>
    <property type="match status" value="1"/>
</dbReference>
<evidence type="ECO:0000256" key="1">
    <source>
        <dbReference type="ARBA" id="ARBA00024484"/>
    </source>
</evidence>
<dbReference type="InterPro" id="IPR020845">
    <property type="entry name" value="AMP-binding_CS"/>
</dbReference>
<evidence type="ECO:0000259" key="2">
    <source>
        <dbReference type="Pfam" id="PF00501"/>
    </source>
</evidence>
<accession>A0A0G0GUU1</accession>
<dbReference type="SUPFAM" id="SSF56801">
    <property type="entry name" value="Acetyl-CoA synthetase-like"/>
    <property type="match status" value="1"/>
</dbReference>
<feature type="domain" description="AMP-dependent synthetase/ligase" evidence="2">
    <location>
        <begin position="52"/>
        <end position="390"/>
    </location>
</feature>
<dbReference type="AlphaFoldDB" id="A0A0G0GUU1"/>
<gene>
    <name evidence="3" type="ORF">US50_C0070G0005</name>
</gene>
<evidence type="ECO:0000313" key="4">
    <source>
        <dbReference type="Proteomes" id="UP000033876"/>
    </source>
</evidence>